<dbReference type="EMBL" id="JAMQOL010000047">
    <property type="protein sequence ID" value="MCM4082178.1"/>
    <property type="molecule type" value="Genomic_DNA"/>
</dbReference>
<dbReference type="SUPFAM" id="SSF54427">
    <property type="entry name" value="NTF2-like"/>
    <property type="match status" value="1"/>
</dbReference>
<protein>
    <submittedName>
        <fullName evidence="2">Nuclear transport factor 2 family protein</fullName>
    </submittedName>
</protein>
<sequence>RRTTMHSNDVQELLDRAAITDVLYRIARAMDSKDWELLAAGYTEDAQGDYVNAAAGGRAEIVEGTRAFLGSLDATHHAVHNIEVSIDGDVATTHATMTAQHVRGGEQFLLGGTYDDTFRRTEQGWQISNRRIRGLWSTGDPAVLTVPVS</sequence>
<dbReference type="Pfam" id="PF13577">
    <property type="entry name" value="SnoaL_4"/>
    <property type="match status" value="1"/>
</dbReference>
<dbReference type="Proteomes" id="UP001523216">
    <property type="component" value="Unassembled WGS sequence"/>
</dbReference>
<feature type="domain" description="SnoaL-like" evidence="1">
    <location>
        <begin position="11"/>
        <end position="131"/>
    </location>
</feature>
<reference evidence="2 3" key="1">
    <citation type="submission" date="2022-06" db="EMBL/GenBank/DDBJ databases">
        <title>Actinoplanes abujensis sp. nov., isolated from Nigerian arid soil.</title>
        <authorList>
            <person name="Ding P."/>
        </authorList>
    </citation>
    <scope>NUCLEOTIDE SEQUENCE [LARGE SCALE GENOMIC DNA]</scope>
    <source>
        <strain evidence="3">TRM88002</strain>
    </source>
</reference>
<dbReference type="Gene3D" id="3.10.450.50">
    <property type="match status" value="1"/>
</dbReference>
<gene>
    <name evidence="2" type="ORF">LXN57_31895</name>
</gene>
<dbReference type="RefSeq" id="WP_251801898.1">
    <property type="nucleotide sequence ID" value="NZ_JAMQOL010000047.1"/>
</dbReference>
<evidence type="ECO:0000313" key="2">
    <source>
        <dbReference type="EMBL" id="MCM4082178.1"/>
    </source>
</evidence>
<feature type="non-terminal residue" evidence="2">
    <location>
        <position position="1"/>
    </location>
</feature>
<dbReference type="InterPro" id="IPR037401">
    <property type="entry name" value="SnoaL-like"/>
</dbReference>
<organism evidence="2 3">
    <name type="scientific">Paractinoplanes hotanensis</name>
    <dbReference type="NCBI Taxonomy" id="2906497"/>
    <lineage>
        <taxon>Bacteria</taxon>
        <taxon>Bacillati</taxon>
        <taxon>Actinomycetota</taxon>
        <taxon>Actinomycetes</taxon>
        <taxon>Micromonosporales</taxon>
        <taxon>Micromonosporaceae</taxon>
        <taxon>Paractinoplanes</taxon>
    </lineage>
</organism>
<dbReference type="CDD" id="cd00531">
    <property type="entry name" value="NTF2_like"/>
    <property type="match status" value="1"/>
</dbReference>
<name>A0ABT0Y804_9ACTN</name>
<evidence type="ECO:0000313" key="3">
    <source>
        <dbReference type="Proteomes" id="UP001523216"/>
    </source>
</evidence>
<comment type="caution">
    <text evidence="2">The sequence shown here is derived from an EMBL/GenBank/DDBJ whole genome shotgun (WGS) entry which is preliminary data.</text>
</comment>
<dbReference type="InterPro" id="IPR032710">
    <property type="entry name" value="NTF2-like_dom_sf"/>
</dbReference>
<accession>A0ABT0Y804</accession>
<keyword evidence="3" id="KW-1185">Reference proteome</keyword>
<proteinExistence type="predicted"/>
<evidence type="ECO:0000259" key="1">
    <source>
        <dbReference type="Pfam" id="PF13577"/>
    </source>
</evidence>